<protein>
    <submittedName>
        <fullName evidence="1">Uncharacterized protein</fullName>
    </submittedName>
</protein>
<sequence>MRHRYGAARTLEAGALEIEAERPQLRTALKGDPDERARQTDEAAVLFSEFAQRLYETGRPAHLEFDAGPSSLKIVPHVDGDDSRGTGNMVISWFDLTTAAPTSWYATAISSTAPTPAGYAEPWSRPPG</sequence>
<dbReference type="RefSeq" id="WP_344566260.1">
    <property type="nucleotide sequence ID" value="NZ_BAAATG010000049.1"/>
</dbReference>
<keyword evidence="2" id="KW-1185">Reference proteome</keyword>
<dbReference type="Proteomes" id="UP001596035">
    <property type="component" value="Unassembled WGS sequence"/>
</dbReference>
<reference evidence="2" key="1">
    <citation type="journal article" date="2019" name="Int. J. Syst. Evol. Microbiol.">
        <title>The Global Catalogue of Microorganisms (GCM) 10K type strain sequencing project: providing services to taxonomists for standard genome sequencing and annotation.</title>
        <authorList>
            <consortium name="The Broad Institute Genomics Platform"/>
            <consortium name="The Broad Institute Genome Sequencing Center for Infectious Disease"/>
            <person name="Wu L."/>
            <person name="Ma J."/>
        </authorList>
    </citation>
    <scope>NUCLEOTIDE SEQUENCE [LARGE SCALE GENOMIC DNA]</scope>
    <source>
        <strain evidence="2">CGMCC 4.7131</strain>
    </source>
</reference>
<evidence type="ECO:0000313" key="1">
    <source>
        <dbReference type="EMBL" id="MFC5239018.1"/>
    </source>
</evidence>
<accession>A0ABW0DJQ0</accession>
<evidence type="ECO:0000313" key="2">
    <source>
        <dbReference type="Proteomes" id="UP001596035"/>
    </source>
</evidence>
<proteinExistence type="predicted"/>
<organism evidence="1 2">
    <name type="scientific">Streptomyces atrovirens</name>
    <dbReference type="NCBI Taxonomy" id="285556"/>
    <lineage>
        <taxon>Bacteria</taxon>
        <taxon>Bacillati</taxon>
        <taxon>Actinomycetota</taxon>
        <taxon>Actinomycetes</taxon>
        <taxon>Kitasatosporales</taxon>
        <taxon>Streptomycetaceae</taxon>
        <taxon>Streptomyces</taxon>
    </lineage>
</organism>
<dbReference type="EMBL" id="JBHSKN010000003">
    <property type="protein sequence ID" value="MFC5239018.1"/>
    <property type="molecule type" value="Genomic_DNA"/>
</dbReference>
<comment type="caution">
    <text evidence="1">The sequence shown here is derived from an EMBL/GenBank/DDBJ whole genome shotgun (WGS) entry which is preliminary data.</text>
</comment>
<gene>
    <name evidence="1" type="ORF">ACFPWV_03645</name>
</gene>
<name>A0ABW0DJQ0_9ACTN</name>